<dbReference type="Pfam" id="PF13408">
    <property type="entry name" value="Zn_ribbon_recom"/>
    <property type="match status" value="1"/>
</dbReference>
<dbReference type="InterPro" id="IPR050639">
    <property type="entry name" value="SSR_resolvase"/>
</dbReference>
<dbReference type="InterPro" id="IPR036162">
    <property type="entry name" value="Resolvase-like_N_sf"/>
</dbReference>
<dbReference type="InterPro" id="IPR025827">
    <property type="entry name" value="Zn_ribbon_recom_dom"/>
</dbReference>
<gene>
    <name evidence="2" type="ORF">JNB62_05610</name>
</gene>
<evidence type="ECO:0000259" key="1">
    <source>
        <dbReference type="PROSITE" id="PS51737"/>
    </source>
</evidence>
<dbReference type="Proteomes" id="UP001196843">
    <property type="component" value="Unassembled WGS sequence"/>
</dbReference>
<dbReference type="SUPFAM" id="SSF53041">
    <property type="entry name" value="Resolvase-like"/>
    <property type="match status" value="1"/>
</dbReference>
<proteinExistence type="predicted"/>
<dbReference type="InterPro" id="IPR006119">
    <property type="entry name" value="Resolv_N"/>
</dbReference>
<dbReference type="PANTHER" id="PTHR30461:SF23">
    <property type="entry name" value="DNA RECOMBINASE-RELATED"/>
    <property type="match status" value="1"/>
</dbReference>
<keyword evidence="3" id="KW-1185">Reference proteome</keyword>
<feature type="domain" description="Recombinase" evidence="1">
    <location>
        <begin position="151"/>
        <end position="271"/>
    </location>
</feature>
<dbReference type="PANTHER" id="PTHR30461">
    <property type="entry name" value="DNA-INVERTASE FROM LAMBDOID PROPHAGE"/>
    <property type="match status" value="1"/>
</dbReference>
<dbReference type="InterPro" id="IPR038109">
    <property type="entry name" value="DNA_bind_recomb_sf"/>
</dbReference>
<dbReference type="CDD" id="cd00338">
    <property type="entry name" value="Ser_Recombinase"/>
    <property type="match status" value="1"/>
</dbReference>
<reference evidence="2 3" key="1">
    <citation type="journal article" date="2021" name="MBio">
        <title>Poor Competitiveness of Bradyrhizobium in Pigeon Pea Root Colonization in Indian Soils.</title>
        <authorList>
            <person name="Chalasani D."/>
            <person name="Basu A."/>
            <person name="Pullabhotla S.V.S.R.N."/>
            <person name="Jorrin B."/>
            <person name="Neal A.L."/>
            <person name="Poole P.S."/>
            <person name="Podile A.R."/>
            <person name="Tkacz A."/>
        </authorList>
    </citation>
    <scope>NUCLEOTIDE SEQUENCE [LARGE SCALE GENOMIC DNA]</scope>
    <source>
        <strain evidence="2 3">HU14</strain>
    </source>
</reference>
<dbReference type="SMART" id="SM00857">
    <property type="entry name" value="Resolvase"/>
    <property type="match status" value="1"/>
</dbReference>
<dbReference type="EMBL" id="JAEUAW010000003">
    <property type="protein sequence ID" value="MBW9093153.1"/>
    <property type="molecule type" value="Genomic_DNA"/>
</dbReference>
<evidence type="ECO:0000313" key="2">
    <source>
        <dbReference type="EMBL" id="MBW9093153.1"/>
    </source>
</evidence>
<organism evidence="2 3">
    <name type="scientific">Microbacterium jejuense</name>
    <dbReference type="NCBI Taxonomy" id="1263637"/>
    <lineage>
        <taxon>Bacteria</taxon>
        <taxon>Bacillati</taxon>
        <taxon>Actinomycetota</taxon>
        <taxon>Actinomycetes</taxon>
        <taxon>Micrococcales</taxon>
        <taxon>Microbacteriaceae</taxon>
        <taxon>Microbacterium</taxon>
    </lineage>
</organism>
<protein>
    <submittedName>
        <fullName evidence="2">Recombinase family protein</fullName>
    </submittedName>
</protein>
<dbReference type="InterPro" id="IPR011109">
    <property type="entry name" value="DNA_bind_recombinase_dom"/>
</dbReference>
<dbReference type="Gene3D" id="3.40.50.1390">
    <property type="entry name" value="Resolvase, N-terminal catalytic domain"/>
    <property type="match status" value="1"/>
</dbReference>
<comment type="caution">
    <text evidence="2">The sequence shown here is derived from an EMBL/GenBank/DDBJ whole genome shotgun (WGS) entry which is preliminary data.</text>
</comment>
<dbReference type="PROSITE" id="PS51737">
    <property type="entry name" value="RECOMBINASE_DNA_BIND"/>
    <property type="match status" value="1"/>
</dbReference>
<accession>A0ABS7HK04</accession>
<dbReference type="Pfam" id="PF07508">
    <property type="entry name" value="Recombinase"/>
    <property type="match status" value="1"/>
</dbReference>
<name>A0ABS7HK04_9MICO</name>
<dbReference type="Gene3D" id="3.90.1750.20">
    <property type="entry name" value="Putative Large Serine Recombinase, Chain B, Domain 2"/>
    <property type="match status" value="1"/>
</dbReference>
<evidence type="ECO:0000313" key="3">
    <source>
        <dbReference type="Proteomes" id="UP001196843"/>
    </source>
</evidence>
<dbReference type="Pfam" id="PF00239">
    <property type="entry name" value="Resolvase"/>
    <property type="match status" value="1"/>
</dbReference>
<sequence length="479" mass="54124">MEKDGGTSPGIQRHAIQSWADANDVDVVAWVEGVDERKYSGSREDSLWWPKLDDSIDRMESGDVDLILVWKFSRTARNRLKWAIALDRVDSTDGELIAVTEPVEAATASGKLFRGMTGEFNAYYADLMSESWKDTHMRRRRAGLTAEGGPRYGYIKQPDGTYLPQPEEAQLLAQMYRRYLAGDGFTKIVAWLNRSGHLTRNDRPWSRVTVTHLLDSGFGAGLLIHRKVGKGGKRDWRIATATYHPGAHPAVITEAEWTEYRGRRLQAPEPSRVVAGKYMLTGLIFCGDCGAPMHVGNQGLKDYKCSRAAQQRDVPGMYMTRALVEQRVREWVSELAADVDELASVAAAHRARTVVQLDNVQTLDKKIADIKQQLGRLAVRWSAQKMSDAAYDAATAQLDADLETYEQRRRAATPRQRVEVDPTKILIELDQRWEDATVDERRRLLRTIVRRVEIVKPVRQGTGVWRERVVITPTWAPIG</sequence>